<evidence type="ECO:0000256" key="1">
    <source>
        <dbReference type="ARBA" id="ARBA00009632"/>
    </source>
</evidence>
<dbReference type="Pfam" id="PF02550">
    <property type="entry name" value="AcetylCoA_hydro"/>
    <property type="match status" value="1"/>
</dbReference>
<dbReference type="Gene3D" id="3.40.1080.20">
    <property type="entry name" value="Acetyl-CoA hydrolase/transferase C-terminal domain"/>
    <property type="match status" value="1"/>
</dbReference>
<name>A0A9D0ZFV2_9FIRM</name>
<dbReference type="GO" id="GO:0008775">
    <property type="term" value="F:acetate CoA-transferase activity"/>
    <property type="evidence" value="ECO:0007669"/>
    <property type="project" value="InterPro"/>
</dbReference>
<gene>
    <name evidence="5" type="ORF">IAB77_08865</name>
</gene>
<dbReference type="Gene3D" id="3.40.1080.10">
    <property type="entry name" value="Glutaconate Coenzyme A-transferase"/>
    <property type="match status" value="1"/>
</dbReference>
<dbReference type="InterPro" id="IPR038460">
    <property type="entry name" value="AcetylCoA_hyd_C_sf"/>
</dbReference>
<dbReference type="Proteomes" id="UP000824262">
    <property type="component" value="Unassembled WGS sequence"/>
</dbReference>
<comment type="caution">
    <text evidence="5">The sequence shown here is derived from an EMBL/GenBank/DDBJ whole genome shotgun (WGS) entry which is preliminary data.</text>
</comment>
<dbReference type="Pfam" id="PF13336">
    <property type="entry name" value="AcetylCoA_hyd_C"/>
    <property type="match status" value="1"/>
</dbReference>
<dbReference type="InterPro" id="IPR026888">
    <property type="entry name" value="AcetylCoA_hyd_C"/>
</dbReference>
<reference evidence="5" key="2">
    <citation type="journal article" date="2021" name="PeerJ">
        <title>Extensive microbial diversity within the chicken gut microbiome revealed by metagenomics and culture.</title>
        <authorList>
            <person name="Gilroy R."/>
            <person name="Ravi A."/>
            <person name="Getino M."/>
            <person name="Pursley I."/>
            <person name="Horton D.L."/>
            <person name="Alikhan N.F."/>
            <person name="Baker D."/>
            <person name="Gharbi K."/>
            <person name="Hall N."/>
            <person name="Watson M."/>
            <person name="Adriaenssens E.M."/>
            <person name="Foster-Nyarko E."/>
            <person name="Jarju S."/>
            <person name="Secka A."/>
            <person name="Antonio M."/>
            <person name="Oren A."/>
            <person name="Chaudhuri R.R."/>
            <person name="La Ragione R."/>
            <person name="Hildebrand F."/>
            <person name="Pallen M.J."/>
        </authorList>
    </citation>
    <scope>NUCLEOTIDE SEQUENCE</scope>
    <source>
        <strain evidence="5">ChiBcolR7-354</strain>
    </source>
</reference>
<dbReference type="InterPro" id="IPR046433">
    <property type="entry name" value="ActCoA_hydro"/>
</dbReference>
<evidence type="ECO:0000313" key="5">
    <source>
        <dbReference type="EMBL" id="HIQ79352.1"/>
    </source>
</evidence>
<protein>
    <submittedName>
        <fullName evidence="5">4-hydroxybutyrate--acetyl-CoA CoA transferase</fullName>
    </submittedName>
</protein>
<accession>A0A9D0ZFV2</accession>
<dbReference type="AlphaFoldDB" id="A0A9D0ZFV2"/>
<dbReference type="PANTHER" id="PTHR21432">
    <property type="entry name" value="ACETYL-COA HYDROLASE-RELATED"/>
    <property type="match status" value="1"/>
</dbReference>
<evidence type="ECO:0000313" key="6">
    <source>
        <dbReference type="Proteomes" id="UP000824262"/>
    </source>
</evidence>
<feature type="domain" description="Acetyl-CoA hydrolase/transferase C-terminal" evidence="4">
    <location>
        <begin position="277"/>
        <end position="436"/>
    </location>
</feature>
<evidence type="ECO:0000259" key="3">
    <source>
        <dbReference type="Pfam" id="PF02550"/>
    </source>
</evidence>
<dbReference type="EMBL" id="DVGA01000098">
    <property type="protein sequence ID" value="HIQ79352.1"/>
    <property type="molecule type" value="Genomic_DNA"/>
</dbReference>
<dbReference type="SUPFAM" id="SSF100950">
    <property type="entry name" value="NagB/RpiA/CoA transferase-like"/>
    <property type="match status" value="2"/>
</dbReference>
<organism evidence="5 6">
    <name type="scientific">Candidatus Scatomorpha intestinavium</name>
    <dbReference type="NCBI Taxonomy" id="2840922"/>
    <lineage>
        <taxon>Bacteria</taxon>
        <taxon>Bacillati</taxon>
        <taxon>Bacillota</taxon>
        <taxon>Clostridia</taxon>
        <taxon>Eubacteriales</taxon>
        <taxon>Candidatus Scatomorpha</taxon>
    </lineage>
</organism>
<dbReference type="Gene3D" id="3.30.750.70">
    <property type="entry name" value="4-hydroxybutyrate coenzyme like domains"/>
    <property type="match status" value="1"/>
</dbReference>
<comment type="similarity">
    <text evidence="1">Belongs to the acetyl-CoA hydrolase/transferase family.</text>
</comment>
<dbReference type="InterPro" id="IPR003702">
    <property type="entry name" value="ActCoA_hydro_N"/>
</dbReference>
<dbReference type="InterPro" id="IPR037171">
    <property type="entry name" value="NagB/RpiA_transferase-like"/>
</dbReference>
<evidence type="ECO:0000259" key="4">
    <source>
        <dbReference type="Pfam" id="PF13336"/>
    </source>
</evidence>
<evidence type="ECO:0000256" key="2">
    <source>
        <dbReference type="ARBA" id="ARBA00022679"/>
    </source>
</evidence>
<dbReference type="GO" id="GO:0006083">
    <property type="term" value="P:acetate metabolic process"/>
    <property type="evidence" value="ECO:0007669"/>
    <property type="project" value="InterPro"/>
</dbReference>
<dbReference type="PANTHER" id="PTHR21432:SF20">
    <property type="entry name" value="ACETYL-COA HYDROLASE"/>
    <property type="match status" value="1"/>
</dbReference>
<sequence>MDYREQLKQKLVTEEEALLRIPDNAYLFTYGYGEPVGILSRLTELKGKRKGITFVDSLNAKPYPFYSDSEMRGVVDSESIFFAHFCREFQKTGAISFIPNHLGKGFKDKLWAIRRRSPERPIVYAIQVSPMDEHGYFTTGTVGMSNRMMVENADIVILEIDENMPRTFGNTYIHVSEATCVYQGPNEMFYMPERPQSELDLKIGQFVADLIEDESTLQLGIGGIPNAVAVALRDKHNLGVHTEMLSDSLIDLYRAGVVTNSAKTLHKDKMVTAFSFGSKAAYDFLDNNPNVLHLEVGYTNDPAVIRQNRKMVSVNTTLQVDLTGQCASESIGTLQLSGTGGQTETASGARQSEGGKSIIALHSTANVKNADGERERVSTIVPTQPAGMAISLMRADVDFVVTEYGVASLRGASVRDRAMELISIAHPDYRDQLMYDAKRLYLM</sequence>
<feature type="domain" description="Acetyl-CoA hydrolase/transferase N-terminal" evidence="3">
    <location>
        <begin position="78"/>
        <end position="181"/>
    </location>
</feature>
<reference evidence="5" key="1">
    <citation type="submission" date="2020-10" db="EMBL/GenBank/DDBJ databases">
        <authorList>
            <person name="Gilroy R."/>
        </authorList>
    </citation>
    <scope>NUCLEOTIDE SEQUENCE</scope>
    <source>
        <strain evidence="5">ChiBcolR7-354</strain>
    </source>
</reference>
<keyword evidence="2 5" id="KW-0808">Transferase</keyword>
<proteinExistence type="inferred from homology"/>